<keyword evidence="1" id="KW-0812">Transmembrane</keyword>
<feature type="domain" description="NodB homology" evidence="2">
    <location>
        <begin position="240"/>
        <end position="424"/>
    </location>
</feature>
<organism evidence="3 4">
    <name type="scientific">Candidatus Merdibacter merdavium</name>
    <dbReference type="NCBI Taxonomy" id="2838692"/>
    <lineage>
        <taxon>Bacteria</taxon>
        <taxon>Bacillati</taxon>
        <taxon>Bacillota</taxon>
        <taxon>Erysipelotrichia</taxon>
        <taxon>Erysipelotrichales</taxon>
        <taxon>Erysipelotrichaceae</taxon>
        <taxon>Merdibacter</taxon>
    </lineage>
</organism>
<dbReference type="PANTHER" id="PTHR10587">
    <property type="entry name" value="GLYCOSYL TRANSFERASE-RELATED"/>
    <property type="match status" value="1"/>
</dbReference>
<dbReference type="InterPro" id="IPR032179">
    <property type="entry name" value="Cry22Aa_Ig-like"/>
</dbReference>
<dbReference type="GO" id="GO:0016810">
    <property type="term" value="F:hydrolase activity, acting on carbon-nitrogen (but not peptide) bonds"/>
    <property type="evidence" value="ECO:0007669"/>
    <property type="project" value="InterPro"/>
</dbReference>
<dbReference type="Gene3D" id="3.20.20.370">
    <property type="entry name" value="Glycoside hydrolase/deacetylase"/>
    <property type="match status" value="1"/>
</dbReference>
<protein>
    <submittedName>
        <fullName evidence="3">DUF5011 domain-containing protein</fullName>
    </submittedName>
</protein>
<gene>
    <name evidence="3" type="ORF">H9702_01475</name>
</gene>
<dbReference type="AlphaFoldDB" id="A0A9D2NNP7"/>
<accession>A0A9D2NNP7</accession>
<name>A0A9D2NNP7_9FIRM</name>
<dbReference type="InterPro" id="IPR002509">
    <property type="entry name" value="NODB_dom"/>
</dbReference>
<dbReference type="InterPro" id="IPR011330">
    <property type="entry name" value="Glyco_hydro/deAcase_b/a-brl"/>
</dbReference>
<dbReference type="CDD" id="cd10948">
    <property type="entry name" value="CE4_BsPdaA_like"/>
    <property type="match status" value="1"/>
</dbReference>
<proteinExistence type="predicted"/>
<dbReference type="GO" id="GO:0016020">
    <property type="term" value="C:membrane"/>
    <property type="evidence" value="ECO:0007669"/>
    <property type="project" value="TreeGrafter"/>
</dbReference>
<evidence type="ECO:0000313" key="4">
    <source>
        <dbReference type="Proteomes" id="UP000823896"/>
    </source>
</evidence>
<dbReference type="EMBL" id="DWWM01000006">
    <property type="protein sequence ID" value="HJC35785.1"/>
    <property type="molecule type" value="Genomic_DNA"/>
</dbReference>
<dbReference type="InterPro" id="IPR013783">
    <property type="entry name" value="Ig-like_fold"/>
</dbReference>
<dbReference type="Pfam" id="PF16403">
    <property type="entry name" value="Bact_surface_Ig-like"/>
    <property type="match status" value="2"/>
</dbReference>
<dbReference type="Pfam" id="PF01522">
    <property type="entry name" value="Polysacc_deac_1"/>
    <property type="match status" value="1"/>
</dbReference>
<comment type="caution">
    <text evidence="3">The sequence shown here is derived from an EMBL/GenBank/DDBJ whole genome shotgun (WGS) entry which is preliminary data.</text>
</comment>
<dbReference type="PROSITE" id="PS51677">
    <property type="entry name" value="NODB"/>
    <property type="match status" value="1"/>
</dbReference>
<evidence type="ECO:0000259" key="2">
    <source>
        <dbReference type="PROSITE" id="PS51677"/>
    </source>
</evidence>
<sequence>MSTRCRIVVYSIAALILTGIGALLIHFLFFSGIFIPTLELVGSDHLQVNMNETYQDPGARSVYRFMDNSEHLHVESTVDTSRLGTYQVIYTLDNADKQVIRTVEVIDGKAPDLRLKGDAQLKLFIGDQYEEPGYTAYDNCDGDITDMVKSDSRVNFNQAGTYEIVYTVQDSHGNEASCTRSVRILENPLNVRLAYDHDMFDNTAFEWWFNKSADHARNTAAKDADWLKTYGAYYIGPDEKVIYLTFDEGGNDITYIKQIADVLNENEVKATFFLTRNYIRDEADFVRDLVSHGHVIGNHSWHHYDMTTLANAAQADAFVEELTQEEKTYMEVIGEPMPKIFRFPRGGTSERALKMICDLGYRTYFWSHAYYDYGSDVSAQEALQTMMDHYHNGAIYLLHPSNKGNWLALDDFIREMKRLGYRFDTVDHIE</sequence>
<dbReference type="SUPFAM" id="SSF88713">
    <property type="entry name" value="Glycoside hydrolase/deacetylase"/>
    <property type="match status" value="1"/>
</dbReference>
<dbReference type="InterPro" id="IPR014235">
    <property type="entry name" value="Spore_PdaA"/>
</dbReference>
<keyword evidence="1" id="KW-1133">Transmembrane helix</keyword>
<evidence type="ECO:0000313" key="3">
    <source>
        <dbReference type="EMBL" id="HJC35785.1"/>
    </source>
</evidence>
<feature type="transmembrane region" description="Helical" evidence="1">
    <location>
        <begin position="7"/>
        <end position="29"/>
    </location>
</feature>
<dbReference type="Gene3D" id="2.60.40.10">
    <property type="entry name" value="Immunoglobulins"/>
    <property type="match status" value="2"/>
</dbReference>
<reference evidence="3" key="1">
    <citation type="journal article" date="2021" name="PeerJ">
        <title>Extensive microbial diversity within the chicken gut microbiome revealed by metagenomics and culture.</title>
        <authorList>
            <person name="Gilroy R."/>
            <person name="Ravi A."/>
            <person name="Getino M."/>
            <person name="Pursley I."/>
            <person name="Horton D.L."/>
            <person name="Alikhan N.F."/>
            <person name="Baker D."/>
            <person name="Gharbi K."/>
            <person name="Hall N."/>
            <person name="Watson M."/>
            <person name="Adriaenssens E.M."/>
            <person name="Foster-Nyarko E."/>
            <person name="Jarju S."/>
            <person name="Secka A."/>
            <person name="Antonio M."/>
            <person name="Oren A."/>
            <person name="Chaudhuri R.R."/>
            <person name="La Ragione R."/>
            <person name="Hildebrand F."/>
            <person name="Pallen M.J."/>
        </authorList>
    </citation>
    <scope>NUCLEOTIDE SEQUENCE</scope>
    <source>
        <strain evidence="3">CHK187-11901</strain>
    </source>
</reference>
<dbReference type="PANTHER" id="PTHR10587:SF78">
    <property type="entry name" value="PEPTIDOGLYCAN-N-ACETYLMURAMIC ACID DEACETYLASE PDAA"/>
    <property type="match status" value="1"/>
</dbReference>
<evidence type="ECO:0000256" key="1">
    <source>
        <dbReference type="SAM" id="Phobius"/>
    </source>
</evidence>
<keyword evidence="1" id="KW-0472">Membrane</keyword>
<dbReference type="InterPro" id="IPR050248">
    <property type="entry name" value="Polysacc_deacetylase_ArnD"/>
</dbReference>
<reference evidence="3" key="2">
    <citation type="submission" date="2021-04" db="EMBL/GenBank/DDBJ databases">
        <authorList>
            <person name="Gilroy R."/>
        </authorList>
    </citation>
    <scope>NUCLEOTIDE SEQUENCE</scope>
    <source>
        <strain evidence="3">CHK187-11901</strain>
    </source>
</reference>
<dbReference type="GO" id="GO:0005975">
    <property type="term" value="P:carbohydrate metabolic process"/>
    <property type="evidence" value="ECO:0007669"/>
    <property type="project" value="InterPro"/>
</dbReference>
<dbReference type="Proteomes" id="UP000823896">
    <property type="component" value="Unassembled WGS sequence"/>
</dbReference>